<dbReference type="GO" id="GO:0006355">
    <property type="term" value="P:regulation of DNA-templated transcription"/>
    <property type="evidence" value="ECO:0007669"/>
    <property type="project" value="InterPro"/>
</dbReference>
<dbReference type="CDD" id="cd06170">
    <property type="entry name" value="LuxR_C_like"/>
    <property type="match status" value="1"/>
</dbReference>
<dbReference type="InterPro" id="IPR027417">
    <property type="entry name" value="P-loop_NTPase"/>
</dbReference>
<dbReference type="InterPro" id="IPR000792">
    <property type="entry name" value="Tscrpt_reg_LuxR_C"/>
</dbReference>
<gene>
    <name evidence="3" type="ORF">DFR70_11475</name>
</gene>
<dbReference type="PROSITE" id="PS50043">
    <property type="entry name" value="HTH_LUXR_2"/>
    <property type="match status" value="1"/>
</dbReference>
<evidence type="ECO:0000313" key="3">
    <source>
        <dbReference type="EMBL" id="PXX58393.1"/>
    </source>
</evidence>
<dbReference type="Proteomes" id="UP000247569">
    <property type="component" value="Unassembled WGS sequence"/>
</dbReference>
<dbReference type="InterPro" id="IPR036388">
    <property type="entry name" value="WH-like_DNA-bd_sf"/>
</dbReference>
<dbReference type="SMART" id="SM00421">
    <property type="entry name" value="HTH_LUXR"/>
    <property type="match status" value="1"/>
</dbReference>
<evidence type="ECO:0000259" key="2">
    <source>
        <dbReference type="PROSITE" id="PS50043"/>
    </source>
</evidence>
<sequence length="834" mass="90726">MVGDDVRPTLAGTYRLPTLVGREAELAEVGRLLVDPRVRLLTLTGTAGVGKSRIAREVLSDTAFRQEITVTADLAECADRTDAWNTVLERASRRPLDAAPERLPAVEALARLAEAIGARRAILLLDNCDRVVRGISTDVPRLLEHCPNLVIVATSRVPFHLYRECVLCVRPLRTGGDTGDYYPGSAPAAQLLLDSIDSHYRGAAAVADRLVLDEIARELDGVPLAIELAAGSIARIGPVRTLRRLEAGADLRSSSYVDVPARHRTLHGAVEWGLDDVAPEVLELLLRLSLYESLIDTDIACLAAGTTEEDAATAMADLVQRSMLDHVSSGPHGHGYRLFATVRAYCRRVLAADPARARTLRDEHVDRLCLFAERMGPRFDQREHRAAALDATGKQIVDFLSAVHYLIDTGRPERAVRLAAALESAWIQFGYQSELESVLAKVLKMSDRSTLSPGVTAPLCLEVLGIWAGRSGRLRRAVDLLTSSADAYRRFDRHVDAARVAVVLVAVLVAVGERTAAAEQFAIATKYADELSGPWPGRLQVSRMLLRIPNPPTRDGEVLAKLRDRARWLDSTARLIGRNILAYTQIGPSTADRAQALYRENLADADLETQVLPVIIALEGCAAAYDAAGVEFAEPTLTLLLAARQLRAAHGIPQLGVDDRVPREAEHRSAIGENKFRQIMRRAGEMTLAEAVAYASAGPTLPNPDESPLSALTNRQREIALLVATGMTNRMIATQLGISEWTVVNHVRQVMLKLGCPSRLHVALLVERDAQPTADGSVRTEPALDEPTAELPRITVVRKARTGSPMVRVESCTARADHARLEPDHAAPEPDQGP</sequence>
<dbReference type="Pfam" id="PF00196">
    <property type="entry name" value="GerE"/>
    <property type="match status" value="1"/>
</dbReference>
<keyword evidence="4" id="KW-1185">Reference proteome</keyword>
<dbReference type="InterPro" id="IPR058852">
    <property type="entry name" value="HTH_77"/>
</dbReference>
<dbReference type="PANTHER" id="PTHR47691">
    <property type="entry name" value="REGULATOR-RELATED"/>
    <property type="match status" value="1"/>
</dbReference>
<evidence type="ECO:0000313" key="4">
    <source>
        <dbReference type="Proteomes" id="UP000247569"/>
    </source>
</evidence>
<dbReference type="GO" id="GO:0003677">
    <property type="term" value="F:DNA binding"/>
    <property type="evidence" value="ECO:0007669"/>
    <property type="project" value="InterPro"/>
</dbReference>
<dbReference type="PANTHER" id="PTHR47691:SF3">
    <property type="entry name" value="HTH-TYPE TRANSCRIPTIONAL REGULATOR RV0890C-RELATED"/>
    <property type="match status" value="1"/>
</dbReference>
<evidence type="ECO:0000256" key="1">
    <source>
        <dbReference type="SAM" id="MobiDB-lite"/>
    </source>
</evidence>
<feature type="compositionally biased region" description="Basic and acidic residues" evidence="1">
    <location>
        <begin position="815"/>
        <end position="828"/>
    </location>
</feature>
<proteinExistence type="predicted"/>
<dbReference type="SUPFAM" id="SSF52540">
    <property type="entry name" value="P-loop containing nucleoside triphosphate hydrolases"/>
    <property type="match status" value="1"/>
</dbReference>
<dbReference type="OrthoDB" id="3630021at2"/>
<dbReference type="Pfam" id="PF25872">
    <property type="entry name" value="HTH_77"/>
    <property type="match status" value="1"/>
</dbReference>
<accession>A0A318JVQ4</accession>
<organism evidence="3 4">
    <name type="scientific">Nocardia tenerifensis</name>
    <dbReference type="NCBI Taxonomy" id="228006"/>
    <lineage>
        <taxon>Bacteria</taxon>
        <taxon>Bacillati</taxon>
        <taxon>Actinomycetota</taxon>
        <taxon>Actinomycetes</taxon>
        <taxon>Mycobacteriales</taxon>
        <taxon>Nocardiaceae</taxon>
        <taxon>Nocardia</taxon>
    </lineage>
</organism>
<dbReference type="PRINTS" id="PR00038">
    <property type="entry name" value="HTHLUXR"/>
</dbReference>
<dbReference type="AlphaFoldDB" id="A0A318JVQ4"/>
<dbReference type="SUPFAM" id="SSF46894">
    <property type="entry name" value="C-terminal effector domain of the bipartite response regulators"/>
    <property type="match status" value="1"/>
</dbReference>
<dbReference type="Gene3D" id="3.40.50.300">
    <property type="entry name" value="P-loop containing nucleotide triphosphate hydrolases"/>
    <property type="match status" value="1"/>
</dbReference>
<dbReference type="InterPro" id="IPR041664">
    <property type="entry name" value="AAA_16"/>
</dbReference>
<feature type="domain" description="HTH luxR-type" evidence="2">
    <location>
        <begin position="705"/>
        <end position="770"/>
    </location>
</feature>
<dbReference type="Pfam" id="PF13191">
    <property type="entry name" value="AAA_16"/>
    <property type="match status" value="1"/>
</dbReference>
<name>A0A318JVQ4_9NOCA</name>
<dbReference type="InterPro" id="IPR016032">
    <property type="entry name" value="Sig_transdc_resp-reg_C-effctor"/>
</dbReference>
<comment type="caution">
    <text evidence="3">The sequence shown here is derived from an EMBL/GenBank/DDBJ whole genome shotgun (WGS) entry which is preliminary data.</text>
</comment>
<dbReference type="PRINTS" id="PR00364">
    <property type="entry name" value="DISEASERSIST"/>
</dbReference>
<dbReference type="EMBL" id="QJKF01000014">
    <property type="protein sequence ID" value="PXX58393.1"/>
    <property type="molecule type" value="Genomic_DNA"/>
</dbReference>
<dbReference type="Gene3D" id="1.10.10.10">
    <property type="entry name" value="Winged helix-like DNA-binding domain superfamily/Winged helix DNA-binding domain"/>
    <property type="match status" value="1"/>
</dbReference>
<reference evidence="3 4" key="1">
    <citation type="submission" date="2018-05" db="EMBL/GenBank/DDBJ databases">
        <title>Genomic Encyclopedia of Type Strains, Phase IV (KMG-IV): sequencing the most valuable type-strain genomes for metagenomic binning, comparative biology and taxonomic classification.</title>
        <authorList>
            <person name="Goeker M."/>
        </authorList>
    </citation>
    <scope>NUCLEOTIDE SEQUENCE [LARGE SCALE GENOMIC DNA]</scope>
    <source>
        <strain evidence="3 4">DSM 44704</strain>
    </source>
</reference>
<feature type="region of interest" description="Disordered" evidence="1">
    <location>
        <begin position="799"/>
        <end position="834"/>
    </location>
</feature>
<protein>
    <submittedName>
        <fullName evidence="3">AAA domain-containing protein</fullName>
    </submittedName>
</protein>